<keyword evidence="3" id="KW-1185">Reference proteome</keyword>
<evidence type="ECO:0000313" key="2">
    <source>
        <dbReference type="EMBL" id="MFD2275290.1"/>
    </source>
</evidence>
<dbReference type="Proteomes" id="UP001597297">
    <property type="component" value="Unassembled WGS sequence"/>
</dbReference>
<accession>A0ABW5E345</accession>
<evidence type="ECO:0000313" key="3">
    <source>
        <dbReference type="Proteomes" id="UP001597297"/>
    </source>
</evidence>
<comment type="caution">
    <text evidence="2">The sequence shown here is derived from an EMBL/GenBank/DDBJ whole genome shotgun (WGS) entry which is preliminary data.</text>
</comment>
<gene>
    <name evidence="2" type="ORF">ACFSQZ_02310</name>
</gene>
<sequence>MKIKLFLSASLATLGIWLAAAYFHTIDVASYQSHESTPETAQLEEKQPAAKLNKESELETLSLNQ</sequence>
<feature type="compositionally biased region" description="Basic and acidic residues" evidence="1">
    <location>
        <begin position="43"/>
        <end position="57"/>
    </location>
</feature>
<feature type="region of interest" description="Disordered" evidence="1">
    <location>
        <begin position="34"/>
        <end position="65"/>
    </location>
</feature>
<evidence type="ECO:0000256" key="1">
    <source>
        <dbReference type="SAM" id="MobiDB-lite"/>
    </source>
</evidence>
<dbReference type="RefSeq" id="WP_377095049.1">
    <property type="nucleotide sequence ID" value="NZ_JBHSJM010000001.1"/>
</dbReference>
<proteinExistence type="predicted"/>
<organism evidence="2 3">
    <name type="scientific">Rubritalea spongiae</name>
    <dbReference type="NCBI Taxonomy" id="430797"/>
    <lineage>
        <taxon>Bacteria</taxon>
        <taxon>Pseudomonadati</taxon>
        <taxon>Verrucomicrobiota</taxon>
        <taxon>Verrucomicrobiia</taxon>
        <taxon>Verrucomicrobiales</taxon>
        <taxon>Rubritaleaceae</taxon>
        <taxon>Rubritalea</taxon>
    </lineage>
</organism>
<protein>
    <submittedName>
        <fullName evidence="2">Uncharacterized protein</fullName>
    </submittedName>
</protein>
<name>A0ABW5E345_9BACT</name>
<reference evidence="3" key="1">
    <citation type="journal article" date="2019" name="Int. J. Syst. Evol. Microbiol.">
        <title>The Global Catalogue of Microorganisms (GCM) 10K type strain sequencing project: providing services to taxonomists for standard genome sequencing and annotation.</title>
        <authorList>
            <consortium name="The Broad Institute Genomics Platform"/>
            <consortium name="The Broad Institute Genome Sequencing Center for Infectious Disease"/>
            <person name="Wu L."/>
            <person name="Ma J."/>
        </authorList>
    </citation>
    <scope>NUCLEOTIDE SEQUENCE [LARGE SCALE GENOMIC DNA]</scope>
    <source>
        <strain evidence="3">JCM 16545</strain>
    </source>
</reference>
<dbReference type="EMBL" id="JBHUJC010000003">
    <property type="protein sequence ID" value="MFD2275290.1"/>
    <property type="molecule type" value="Genomic_DNA"/>
</dbReference>